<evidence type="ECO:0000256" key="2">
    <source>
        <dbReference type="ARBA" id="ARBA00022598"/>
    </source>
</evidence>
<dbReference type="GO" id="GO:0006631">
    <property type="term" value="P:fatty acid metabolic process"/>
    <property type="evidence" value="ECO:0007669"/>
    <property type="project" value="TreeGrafter"/>
</dbReference>
<dbReference type="Gene3D" id="3.40.50.12780">
    <property type="entry name" value="N-terminal domain of ligase-like"/>
    <property type="match status" value="1"/>
</dbReference>
<dbReference type="STRING" id="1129794.C427_0295"/>
<dbReference type="PROSITE" id="PS00455">
    <property type="entry name" value="AMP_BINDING"/>
    <property type="match status" value="1"/>
</dbReference>
<dbReference type="RefSeq" id="WP_007637949.1">
    <property type="nucleotide sequence ID" value="NC_020514.1"/>
</dbReference>
<dbReference type="KEGG" id="gps:C427_0295"/>
<feature type="domain" description="AMP-binding enzyme C-terminal" evidence="4">
    <location>
        <begin position="472"/>
        <end position="551"/>
    </location>
</feature>
<dbReference type="NCBIfam" id="NF005714">
    <property type="entry name" value="PRK07529.1"/>
    <property type="match status" value="1"/>
</dbReference>
<feature type="domain" description="AMP-dependent synthetase/ligase" evidence="3">
    <location>
        <begin position="46"/>
        <end position="421"/>
    </location>
</feature>
<evidence type="ECO:0000259" key="3">
    <source>
        <dbReference type="Pfam" id="PF00501"/>
    </source>
</evidence>
<evidence type="ECO:0000256" key="1">
    <source>
        <dbReference type="ARBA" id="ARBA00006432"/>
    </source>
</evidence>
<gene>
    <name evidence="5" type="ORF">C427_0295</name>
</gene>
<accession>K6YY55</accession>
<dbReference type="Pfam" id="PF00501">
    <property type="entry name" value="AMP-binding"/>
    <property type="match status" value="1"/>
</dbReference>
<dbReference type="EMBL" id="CP003837">
    <property type="protein sequence ID" value="AGH42405.1"/>
    <property type="molecule type" value="Genomic_DNA"/>
</dbReference>
<dbReference type="PANTHER" id="PTHR43201">
    <property type="entry name" value="ACYL-COA SYNTHETASE"/>
    <property type="match status" value="1"/>
</dbReference>
<proteinExistence type="inferred from homology"/>
<dbReference type="InterPro" id="IPR042099">
    <property type="entry name" value="ANL_N_sf"/>
</dbReference>
<dbReference type="GO" id="GO:0031956">
    <property type="term" value="F:medium-chain fatty acid-CoA ligase activity"/>
    <property type="evidence" value="ECO:0007669"/>
    <property type="project" value="TreeGrafter"/>
</dbReference>
<dbReference type="Proteomes" id="UP000011864">
    <property type="component" value="Chromosome"/>
</dbReference>
<organism evidence="5 6">
    <name type="scientific">Paraglaciecola psychrophila 170</name>
    <dbReference type="NCBI Taxonomy" id="1129794"/>
    <lineage>
        <taxon>Bacteria</taxon>
        <taxon>Pseudomonadati</taxon>
        <taxon>Pseudomonadota</taxon>
        <taxon>Gammaproteobacteria</taxon>
        <taxon>Alteromonadales</taxon>
        <taxon>Alteromonadaceae</taxon>
        <taxon>Paraglaciecola</taxon>
    </lineage>
</organism>
<dbReference type="eggNOG" id="COG0318">
    <property type="taxonomic scope" value="Bacteria"/>
</dbReference>
<dbReference type="AlphaFoldDB" id="K6YY55"/>
<evidence type="ECO:0000259" key="4">
    <source>
        <dbReference type="Pfam" id="PF13193"/>
    </source>
</evidence>
<protein>
    <submittedName>
        <fullName evidence="5">Acyl-CoA synthetase</fullName>
    </submittedName>
</protein>
<sequence length="620" mass="68434">MSKQTELELLADLEKISYQERYHCKTTYDVFCHAADEYSADIAIAEHVTASRDETAKQLTFADLAKKINQTANLYQSLRIERNDVVSILLPNLTETHLCIWASQAVGIANPINYLLQVEHIVEILNEVKAKVLVTVSLDDATELGNKVQQIIERVPSLEHLLLLDDSHAAEGSHKKVSVTDFNKAIATQSDARLAQSLQPNGDDIAMYFHTGGTTGRPKIAKLSHDNISFVVQVYAGFNTYHGKSPVLNALPLFHVFGVIAASLSMFIVGRTVVIMTPEGFRNPNTVKNWWYFVSKYQVCWFPTVPTIMSVLLQQPDEEIDLSCFEYAACGSAPLPLELKLSFQRRFNCSVTNGYGMTESSCLIARVLPGSDIKGVAVGNGIPYSRVIAAQLNDNKISRVCDINEPGIILVKGPNIFQGYLNASDNEGAWVEEQWFNTGDLGVINALGHIQLTGRAKDLIIRGGHNIDPQIIEDALMSHAEVIQAVAIGQPDVHSGEIPVAYVVVKNKPQDTQQTTASELLAFCQEHISERAAIPKRIEILESIPVTAVGKVFKPLLRNKATEFSVNDLFKKHDISAHIKSEFDPEKGQVVHIQLSNSQDQDKAATLLIAFPVLVKYING</sequence>
<dbReference type="PANTHER" id="PTHR43201:SF5">
    <property type="entry name" value="MEDIUM-CHAIN ACYL-COA LIGASE ACSF2, MITOCHONDRIAL"/>
    <property type="match status" value="1"/>
</dbReference>
<reference evidence="5 6" key="1">
    <citation type="journal article" date="2013" name="Genome Announc.">
        <title>Complete Genome Sequence of Glaciecola psychrophila Strain 170T.</title>
        <authorList>
            <person name="Yin J."/>
            <person name="Chen J."/>
            <person name="Liu G."/>
            <person name="Yu Y."/>
            <person name="Song L."/>
            <person name="Wang X."/>
            <person name="Qu X."/>
        </authorList>
    </citation>
    <scope>NUCLEOTIDE SEQUENCE [LARGE SCALE GENOMIC DNA]</scope>
    <source>
        <strain evidence="5 6">170</strain>
    </source>
</reference>
<keyword evidence="2" id="KW-0436">Ligase</keyword>
<dbReference type="Pfam" id="PF13193">
    <property type="entry name" value="AMP-binding_C"/>
    <property type="match status" value="1"/>
</dbReference>
<dbReference type="InterPro" id="IPR020845">
    <property type="entry name" value="AMP-binding_CS"/>
</dbReference>
<dbReference type="OrthoDB" id="9803968at2"/>
<dbReference type="Gene3D" id="3.30.300.30">
    <property type="match status" value="1"/>
</dbReference>
<dbReference type="InterPro" id="IPR045851">
    <property type="entry name" value="AMP-bd_C_sf"/>
</dbReference>
<dbReference type="SUPFAM" id="SSF56801">
    <property type="entry name" value="Acetyl-CoA synthetase-like"/>
    <property type="match status" value="1"/>
</dbReference>
<dbReference type="HOGENOM" id="CLU_000022_59_0_6"/>
<comment type="similarity">
    <text evidence="1">Belongs to the ATP-dependent AMP-binding enzyme family.</text>
</comment>
<evidence type="ECO:0000313" key="5">
    <source>
        <dbReference type="EMBL" id="AGH42405.1"/>
    </source>
</evidence>
<evidence type="ECO:0000313" key="6">
    <source>
        <dbReference type="Proteomes" id="UP000011864"/>
    </source>
</evidence>
<keyword evidence="6" id="KW-1185">Reference proteome</keyword>
<dbReference type="InterPro" id="IPR025110">
    <property type="entry name" value="AMP-bd_C"/>
</dbReference>
<dbReference type="PATRIC" id="fig|1129794.4.peg.290"/>
<dbReference type="InterPro" id="IPR000873">
    <property type="entry name" value="AMP-dep_synth/lig_dom"/>
</dbReference>
<name>K6YY55_9ALTE</name>